<dbReference type="RefSeq" id="WP_191286766.1">
    <property type="nucleotide sequence ID" value="NZ_BNCH01000005.1"/>
</dbReference>
<comment type="caution">
    <text evidence="3">The sequence shown here is derived from an EMBL/GenBank/DDBJ whole genome shotgun (WGS) entry which is preliminary data.</text>
</comment>
<evidence type="ECO:0000313" key="4">
    <source>
        <dbReference type="Proteomes" id="UP000609802"/>
    </source>
</evidence>
<proteinExistence type="predicted"/>
<reference evidence="4" key="1">
    <citation type="journal article" date="2019" name="Int. J. Syst. Evol. Microbiol.">
        <title>The Global Catalogue of Microorganisms (GCM) 10K type strain sequencing project: providing services to taxonomists for standard genome sequencing and annotation.</title>
        <authorList>
            <consortium name="The Broad Institute Genomics Platform"/>
            <consortium name="The Broad Institute Genome Sequencing Center for Infectious Disease"/>
            <person name="Wu L."/>
            <person name="Ma J."/>
        </authorList>
    </citation>
    <scope>NUCLEOTIDE SEQUENCE [LARGE SCALE GENOMIC DNA]</scope>
    <source>
        <strain evidence="4">KCTC 42443</strain>
    </source>
</reference>
<accession>A0ABQ3J615</accession>
<keyword evidence="4" id="KW-1185">Reference proteome</keyword>
<dbReference type="EMBL" id="BNCH01000005">
    <property type="protein sequence ID" value="GHF02020.1"/>
    <property type="molecule type" value="Genomic_DNA"/>
</dbReference>
<evidence type="ECO:0000256" key="1">
    <source>
        <dbReference type="SAM" id="MobiDB-lite"/>
    </source>
</evidence>
<feature type="domain" description="Flagellar protein FlgJ N-terminal" evidence="2">
    <location>
        <begin position="41"/>
        <end position="88"/>
    </location>
</feature>
<gene>
    <name evidence="3" type="ORF">GCM10016455_23850</name>
</gene>
<organism evidence="3 4">
    <name type="scientific">Aliiroseovarius zhejiangensis</name>
    <dbReference type="NCBI Taxonomy" id="1632025"/>
    <lineage>
        <taxon>Bacteria</taxon>
        <taxon>Pseudomonadati</taxon>
        <taxon>Pseudomonadota</taxon>
        <taxon>Alphaproteobacteria</taxon>
        <taxon>Rhodobacterales</taxon>
        <taxon>Paracoccaceae</taxon>
        <taxon>Aliiroseovarius</taxon>
    </lineage>
</organism>
<name>A0ABQ3J615_9RHOB</name>
<evidence type="ECO:0000313" key="3">
    <source>
        <dbReference type="EMBL" id="GHF02020.1"/>
    </source>
</evidence>
<feature type="region of interest" description="Disordered" evidence="1">
    <location>
        <begin position="1"/>
        <end position="22"/>
    </location>
</feature>
<sequence>MDAVAAPRLIGAPPKTDPNGQDDARLKEVARKLEASFLSEMLKSAGVGATPDQFGGGAGEDQFSSFLRQAQADEMVKAGGIGLAQSLFEALKEQTNGGQ</sequence>
<evidence type="ECO:0000259" key="2">
    <source>
        <dbReference type="Pfam" id="PF10135"/>
    </source>
</evidence>
<dbReference type="InterPro" id="IPR019301">
    <property type="entry name" value="Flagellar_prot_FlgJ_N"/>
</dbReference>
<dbReference type="Pfam" id="PF10135">
    <property type="entry name" value="Rod-binding"/>
    <property type="match status" value="1"/>
</dbReference>
<protein>
    <recommendedName>
        <fullName evidence="2">Flagellar protein FlgJ N-terminal domain-containing protein</fullName>
    </recommendedName>
</protein>
<dbReference type="Proteomes" id="UP000609802">
    <property type="component" value="Unassembled WGS sequence"/>
</dbReference>